<evidence type="ECO:0000313" key="1">
    <source>
        <dbReference type="EMBL" id="CAG8829401.1"/>
    </source>
</evidence>
<dbReference type="SUPFAM" id="SSF55681">
    <property type="entry name" value="Class II aaRS and biotin synthetases"/>
    <property type="match status" value="1"/>
</dbReference>
<proteinExistence type="predicted"/>
<accession>A0ABN7WEE2</accession>
<dbReference type="Proteomes" id="UP000789901">
    <property type="component" value="Unassembled WGS sequence"/>
</dbReference>
<dbReference type="EMBL" id="CAJVQB010041329">
    <property type="protein sequence ID" value="CAG8829401.1"/>
    <property type="molecule type" value="Genomic_DNA"/>
</dbReference>
<feature type="non-terminal residue" evidence="1">
    <location>
        <position position="1"/>
    </location>
</feature>
<evidence type="ECO:0000313" key="2">
    <source>
        <dbReference type="Proteomes" id="UP000789901"/>
    </source>
</evidence>
<protein>
    <submittedName>
        <fullName evidence="1">46377_t:CDS:1</fullName>
    </submittedName>
</protein>
<name>A0ABN7WEE2_GIGMA</name>
<keyword evidence="2" id="KW-1185">Reference proteome</keyword>
<dbReference type="Gene3D" id="3.30.930.10">
    <property type="entry name" value="Bira Bifunctional Protein, Domain 2"/>
    <property type="match status" value="1"/>
</dbReference>
<organism evidence="1 2">
    <name type="scientific">Gigaspora margarita</name>
    <dbReference type="NCBI Taxonomy" id="4874"/>
    <lineage>
        <taxon>Eukaryota</taxon>
        <taxon>Fungi</taxon>
        <taxon>Fungi incertae sedis</taxon>
        <taxon>Mucoromycota</taxon>
        <taxon>Glomeromycotina</taxon>
        <taxon>Glomeromycetes</taxon>
        <taxon>Diversisporales</taxon>
        <taxon>Gigasporaceae</taxon>
        <taxon>Gigaspora</taxon>
    </lineage>
</organism>
<reference evidence="1 2" key="1">
    <citation type="submission" date="2021-06" db="EMBL/GenBank/DDBJ databases">
        <authorList>
            <person name="Kallberg Y."/>
            <person name="Tangrot J."/>
            <person name="Rosling A."/>
        </authorList>
    </citation>
    <scope>NUCLEOTIDE SEQUENCE [LARGE SCALE GENOMIC DNA]</scope>
    <source>
        <strain evidence="1 2">120-4 pot B 10/14</strain>
    </source>
</reference>
<sequence length="192" mass="21651">EFVEKKLIQPTLIYDYPIEVSPLAKSKVDNKNIADRFELYIGGLEFARHIFALLTCSFLVMGKSSFYLSESYRYEYAPSGQRTFVRKLGNTSAHYNLILCLLNVQKQAVILCSLLAFVRAFDSAIISLLAIGRVFNAAFISASNLLNSSSFIVIGSPSQNLLVLLNECVDDQILRDEYIRGLELRTQDFTND</sequence>
<dbReference type="InterPro" id="IPR045864">
    <property type="entry name" value="aa-tRNA-synth_II/BPL/LPL"/>
</dbReference>
<gene>
    <name evidence="1" type="ORF">GMARGA_LOCUS29978</name>
</gene>
<comment type="caution">
    <text evidence="1">The sequence shown here is derived from an EMBL/GenBank/DDBJ whole genome shotgun (WGS) entry which is preliminary data.</text>
</comment>